<dbReference type="Proteomes" id="UP001321580">
    <property type="component" value="Unassembled WGS sequence"/>
</dbReference>
<proteinExistence type="predicted"/>
<keyword evidence="1" id="KW-0472">Membrane</keyword>
<sequence length="133" mass="13718">MDKRILWGCVAAVGLLTLFAVATYALGAESMRTTMTPLGELPLLDLLGVLVAMTVGGAIAGPRFRRIAVALMATVWVLSLSAMVAAPHVSVPGALKYNALAIVSNLLLAWIGATAGPKLLARWHSQRAGAAGA</sequence>
<evidence type="ECO:0000313" key="2">
    <source>
        <dbReference type="EMBL" id="MDI9237902.1"/>
    </source>
</evidence>
<keyword evidence="1" id="KW-1133">Transmembrane helix</keyword>
<comment type="caution">
    <text evidence="2">The sequence shown here is derived from an EMBL/GenBank/DDBJ whole genome shotgun (WGS) entry which is preliminary data.</text>
</comment>
<keyword evidence="1" id="KW-0812">Transmembrane</keyword>
<evidence type="ECO:0000256" key="1">
    <source>
        <dbReference type="SAM" id="Phobius"/>
    </source>
</evidence>
<evidence type="ECO:0000313" key="3">
    <source>
        <dbReference type="Proteomes" id="UP001321580"/>
    </source>
</evidence>
<protein>
    <submittedName>
        <fullName evidence="2">Uncharacterized protein</fullName>
    </submittedName>
</protein>
<feature type="transmembrane region" description="Helical" evidence="1">
    <location>
        <begin position="97"/>
        <end position="117"/>
    </location>
</feature>
<feature type="transmembrane region" description="Helical" evidence="1">
    <location>
        <begin position="43"/>
        <end position="60"/>
    </location>
</feature>
<feature type="transmembrane region" description="Helical" evidence="1">
    <location>
        <begin position="67"/>
        <end position="85"/>
    </location>
</feature>
<reference evidence="2 3" key="1">
    <citation type="submission" date="2023-05" db="EMBL/GenBank/DDBJ databases">
        <title>Lysobacter sp. strain LF1 Genome sequencing and assembly.</title>
        <authorList>
            <person name="Jung Y."/>
        </authorList>
    </citation>
    <scope>NUCLEOTIDE SEQUENCE [LARGE SCALE GENOMIC DNA]</scope>
    <source>
        <strain evidence="2 3">LF1</strain>
    </source>
</reference>
<organism evidence="2 3">
    <name type="scientific">Lysobacter stagni</name>
    <dbReference type="NCBI Taxonomy" id="3045172"/>
    <lineage>
        <taxon>Bacteria</taxon>
        <taxon>Pseudomonadati</taxon>
        <taxon>Pseudomonadota</taxon>
        <taxon>Gammaproteobacteria</taxon>
        <taxon>Lysobacterales</taxon>
        <taxon>Lysobacteraceae</taxon>
        <taxon>Lysobacter</taxon>
    </lineage>
</organism>
<dbReference type="EMBL" id="JASGBI010000001">
    <property type="protein sequence ID" value="MDI9237902.1"/>
    <property type="molecule type" value="Genomic_DNA"/>
</dbReference>
<accession>A0ABT6XCP9</accession>
<keyword evidence="3" id="KW-1185">Reference proteome</keyword>
<gene>
    <name evidence="2" type="ORF">QLQ15_03150</name>
</gene>
<name>A0ABT6XCP9_9GAMM</name>
<dbReference type="RefSeq" id="WP_283211398.1">
    <property type="nucleotide sequence ID" value="NZ_JASGBI010000001.1"/>
</dbReference>